<organism evidence="2 3">
    <name type="scientific">Fusarium coffeatum</name>
    <dbReference type="NCBI Taxonomy" id="231269"/>
    <lineage>
        <taxon>Eukaryota</taxon>
        <taxon>Fungi</taxon>
        <taxon>Dikarya</taxon>
        <taxon>Ascomycota</taxon>
        <taxon>Pezizomycotina</taxon>
        <taxon>Sordariomycetes</taxon>
        <taxon>Hypocreomycetidae</taxon>
        <taxon>Hypocreales</taxon>
        <taxon>Nectriaceae</taxon>
        <taxon>Fusarium</taxon>
        <taxon>Fusarium incarnatum-equiseti species complex</taxon>
    </lineage>
</organism>
<dbReference type="Proteomes" id="UP000253153">
    <property type="component" value="Unassembled WGS sequence"/>
</dbReference>
<protein>
    <recommendedName>
        <fullName evidence="1">Bulb-type lectin domain-containing protein</fullName>
    </recommendedName>
</protein>
<evidence type="ECO:0000313" key="3">
    <source>
        <dbReference type="Proteomes" id="UP000253153"/>
    </source>
</evidence>
<feature type="domain" description="Bulb-type lectin" evidence="1">
    <location>
        <begin position="1"/>
        <end position="111"/>
    </location>
</feature>
<dbReference type="PROSITE" id="PS50927">
    <property type="entry name" value="BULB_LECTIN"/>
    <property type="match status" value="1"/>
</dbReference>
<proteinExistence type="predicted"/>
<keyword evidence="3" id="KW-1185">Reference proteome</keyword>
<gene>
    <name evidence="2" type="ORF">FIESC28_09097</name>
</gene>
<dbReference type="InterPro" id="IPR036426">
    <property type="entry name" value="Bulb-type_lectin_dom_sf"/>
</dbReference>
<evidence type="ECO:0000313" key="2">
    <source>
        <dbReference type="EMBL" id="RBR11213.1"/>
    </source>
</evidence>
<reference evidence="2 3" key="1">
    <citation type="submission" date="2018-06" db="EMBL/GenBank/DDBJ databases">
        <title>Fusarium incarnatum-equiseti species complex species 28.</title>
        <authorList>
            <person name="Gardiner D.M."/>
        </authorList>
    </citation>
    <scope>NUCLEOTIDE SEQUENCE [LARGE SCALE GENOMIC DNA]</scope>
    <source>
        <strain evidence="2 3">FIESC_28</strain>
    </source>
</reference>
<accession>A0A366R214</accession>
<dbReference type="OrthoDB" id="1884773at2759"/>
<dbReference type="RefSeq" id="XP_031012657.1">
    <property type="nucleotide sequence ID" value="XM_031163234.1"/>
</dbReference>
<dbReference type="EMBL" id="QKXC01000216">
    <property type="protein sequence ID" value="RBR11213.1"/>
    <property type="molecule type" value="Genomic_DNA"/>
</dbReference>
<dbReference type="AlphaFoldDB" id="A0A366R214"/>
<comment type="caution">
    <text evidence="2">The sequence shown here is derived from an EMBL/GenBank/DDBJ whole genome shotgun (WGS) entry which is preliminary data.</text>
</comment>
<dbReference type="Gene3D" id="2.90.10.10">
    <property type="entry name" value="Bulb-type lectin domain"/>
    <property type="match status" value="1"/>
</dbReference>
<name>A0A366R214_9HYPO</name>
<evidence type="ECO:0000259" key="1">
    <source>
        <dbReference type="PROSITE" id="PS50927"/>
    </source>
</evidence>
<sequence length="125" mass="14109">MGQLDNGSWMYPEDAVTSDNGRNVLKIEDDGRMCIYWDGEQVWGNTDEGRDDIKGLVLQDDGNLVLYTHDEEATWASNTEEHGDEVYLRVQDDGNVVLYKGEGDDAEAVWASNTMQAAEEEEEEE</sequence>
<dbReference type="SMART" id="SM00108">
    <property type="entry name" value="B_lectin"/>
    <property type="match status" value="1"/>
</dbReference>
<dbReference type="GeneID" id="41998530"/>
<dbReference type="InterPro" id="IPR001480">
    <property type="entry name" value="Bulb-type_lectin_dom"/>
</dbReference>
<dbReference type="SUPFAM" id="SSF51110">
    <property type="entry name" value="alpha-D-mannose-specific plant lectins"/>
    <property type="match status" value="1"/>
</dbReference>